<keyword evidence="15 17" id="KW-0472">Membrane</keyword>
<accession>A0A183GYN9</accession>
<evidence type="ECO:0000256" key="13">
    <source>
        <dbReference type="ARBA" id="ARBA00023053"/>
    </source>
</evidence>
<dbReference type="GO" id="GO:0008273">
    <property type="term" value="F:calcium, potassium:sodium antiporter activity"/>
    <property type="evidence" value="ECO:0007669"/>
    <property type="project" value="TreeGrafter"/>
</dbReference>
<proteinExistence type="inferred from homology"/>
<gene>
    <name evidence="19" type="ORF">OFLC_LOCUS349</name>
</gene>
<keyword evidence="4" id="KW-0050">Antiport</keyword>
<keyword evidence="20" id="KW-1185">Reference proteome</keyword>
<evidence type="ECO:0000259" key="18">
    <source>
        <dbReference type="Pfam" id="PF01699"/>
    </source>
</evidence>
<sequence length="569" mass="64059">MRRMWNNSRLAVSSFHSSCVLLILFAVFWTVAYIYATDHLFSVKKRQLIDKYSLNLRIKVDDKMHYSELIDKKLLKSINKSENWHGTVTSLKSSHELLVSKNLPFVPMFKFRRLLTTTSTDRCIYSSAHISSSSSSFFPKDYFTLEQRRRGALFLHFFGLIYMFIAISIVSDEFFIPSLSVITRKLSISDNVAGATFMAAGSSAPEFFASLFGVFIAQNNIGIGTIVGSATFNILCVLAFCTFFSLEVLKITCWPMLRDIFFYVVALFLLVLFFLDEEIQWHEAISLFIIFIIYAIVMGHNEQLEKNFKRNLKKITQVLICCGSSCGLKFDFDCSFIQKCVILEERTSASEEVPINIAWPSSAKARLTYLFLAPIMFPLYYTLPDSKNSSSRKYFVITFVGSILWIAFFSYLMIWWAKVIGETLAIPNEIMGLTVLAAGTSTPDLISSVIVARKGLGDMAVSSSIGSNIFDICVGLPIPWLLQFAVLWLRSSSSTSSIATIPVISKGLICSVGLLFLVLIFLVIAVILCRWKLNKIFGMAMLIAYLAFCLLSVLLELGYIVCPLIIACK</sequence>
<evidence type="ECO:0000256" key="12">
    <source>
        <dbReference type="ARBA" id="ARBA00022989"/>
    </source>
</evidence>
<feature type="transmembrane region" description="Helical" evidence="17">
    <location>
        <begin position="281"/>
        <end position="300"/>
    </location>
</feature>
<comment type="similarity">
    <text evidence="2">Belongs to the Ca(2+):cation antiporter (CaCA) (TC 2.A.19) family. SLC24A subfamily.</text>
</comment>
<keyword evidence="3" id="KW-0813">Transport</keyword>
<evidence type="ECO:0000256" key="7">
    <source>
        <dbReference type="ARBA" id="ARBA00022692"/>
    </source>
</evidence>
<dbReference type="EMBL" id="UZAJ01000108">
    <property type="protein sequence ID" value="VDO25490.1"/>
    <property type="molecule type" value="Genomic_DNA"/>
</dbReference>
<dbReference type="Proteomes" id="UP000267606">
    <property type="component" value="Unassembled WGS sequence"/>
</dbReference>
<dbReference type="GO" id="GO:0005262">
    <property type="term" value="F:calcium channel activity"/>
    <property type="evidence" value="ECO:0007669"/>
    <property type="project" value="TreeGrafter"/>
</dbReference>
<dbReference type="FunFam" id="1.20.1420.30:FF:000009">
    <property type="entry name" value="sodium/potassium/calcium exchanger 5 isoform X2"/>
    <property type="match status" value="1"/>
</dbReference>
<organism evidence="21">
    <name type="scientific">Onchocerca flexuosa</name>
    <dbReference type="NCBI Taxonomy" id="387005"/>
    <lineage>
        <taxon>Eukaryota</taxon>
        <taxon>Metazoa</taxon>
        <taxon>Ecdysozoa</taxon>
        <taxon>Nematoda</taxon>
        <taxon>Chromadorea</taxon>
        <taxon>Rhabditida</taxon>
        <taxon>Spirurina</taxon>
        <taxon>Spiruromorpha</taxon>
        <taxon>Filarioidea</taxon>
        <taxon>Onchocercidae</taxon>
        <taxon>Onchocerca</taxon>
    </lineage>
</organism>
<keyword evidence="11" id="KW-0630">Potassium</keyword>
<feature type="transmembrane region" description="Helical" evidence="17">
    <location>
        <begin position="501"/>
        <end position="528"/>
    </location>
</feature>
<dbReference type="FunFam" id="1.20.1420.30:FF:000004">
    <property type="entry name" value="Sodium/potassium/calcium exchanger 2 isoform 1"/>
    <property type="match status" value="1"/>
</dbReference>
<dbReference type="InterPro" id="IPR004481">
    <property type="entry name" value="K/Na/Ca-exchanger"/>
</dbReference>
<keyword evidence="6" id="KW-0109">Calcium transport</keyword>
<keyword evidence="13" id="KW-0915">Sodium</keyword>
<evidence type="ECO:0000256" key="9">
    <source>
        <dbReference type="ARBA" id="ARBA00022837"/>
    </source>
</evidence>
<evidence type="ECO:0000256" key="17">
    <source>
        <dbReference type="SAM" id="Phobius"/>
    </source>
</evidence>
<protein>
    <submittedName>
        <fullName evidence="21">Na_Ca_ex domain-containing protein</fullName>
    </submittedName>
</protein>
<dbReference type="InterPro" id="IPR004837">
    <property type="entry name" value="NaCa_Exmemb"/>
</dbReference>
<keyword evidence="14" id="KW-0406">Ion transport</keyword>
<dbReference type="GO" id="GO:0006874">
    <property type="term" value="P:intracellular calcium ion homeostasis"/>
    <property type="evidence" value="ECO:0007669"/>
    <property type="project" value="TreeGrafter"/>
</dbReference>
<feature type="domain" description="Sodium/calcium exchanger membrane region" evidence="18">
    <location>
        <begin position="157"/>
        <end position="297"/>
    </location>
</feature>
<keyword evidence="8" id="KW-0732">Signal</keyword>
<evidence type="ECO:0000313" key="21">
    <source>
        <dbReference type="WBParaSite" id="OFLC_0000034801-mRNA-1"/>
    </source>
</evidence>
<dbReference type="AlphaFoldDB" id="A0A183GYN9"/>
<keyword evidence="7 17" id="KW-0812">Transmembrane</keyword>
<keyword evidence="12 17" id="KW-1133">Transmembrane helix</keyword>
<evidence type="ECO:0000256" key="15">
    <source>
        <dbReference type="ARBA" id="ARBA00023136"/>
    </source>
</evidence>
<evidence type="ECO:0000256" key="8">
    <source>
        <dbReference type="ARBA" id="ARBA00022729"/>
    </source>
</evidence>
<evidence type="ECO:0000256" key="10">
    <source>
        <dbReference type="ARBA" id="ARBA00022847"/>
    </source>
</evidence>
<evidence type="ECO:0000256" key="16">
    <source>
        <dbReference type="ARBA" id="ARBA00023201"/>
    </source>
</evidence>
<evidence type="ECO:0000256" key="3">
    <source>
        <dbReference type="ARBA" id="ARBA00022448"/>
    </source>
</evidence>
<dbReference type="GO" id="GO:0005886">
    <property type="term" value="C:plasma membrane"/>
    <property type="evidence" value="ECO:0007669"/>
    <property type="project" value="TreeGrafter"/>
</dbReference>
<keyword evidence="9" id="KW-0106">Calcium</keyword>
<evidence type="ECO:0000313" key="20">
    <source>
        <dbReference type="Proteomes" id="UP000267606"/>
    </source>
</evidence>
<feature type="transmembrane region" description="Helical" evidence="17">
    <location>
        <begin position="15"/>
        <end position="36"/>
    </location>
</feature>
<evidence type="ECO:0000313" key="19">
    <source>
        <dbReference type="EMBL" id="VDO25490.1"/>
    </source>
</evidence>
<dbReference type="PANTHER" id="PTHR10846">
    <property type="entry name" value="SODIUM/POTASSIUM/CALCIUM EXCHANGER"/>
    <property type="match status" value="1"/>
</dbReference>
<dbReference type="Gene3D" id="1.20.1420.30">
    <property type="entry name" value="NCX, central ion-binding region"/>
    <property type="match status" value="2"/>
</dbReference>
<reference evidence="19 20" key="2">
    <citation type="submission" date="2018-11" db="EMBL/GenBank/DDBJ databases">
        <authorList>
            <consortium name="Pathogen Informatics"/>
        </authorList>
    </citation>
    <scope>NUCLEOTIDE SEQUENCE [LARGE SCALE GENOMIC DNA]</scope>
</reference>
<feature type="transmembrane region" description="Helical" evidence="17">
    <location>
        <begin position="152"/>
        <end position="170"/>
    </location>
</feature>
<keyword evidence="10" id="KW-0769">Symport</keyword>
<evidence type="ECO:0000256" key="6">
    <source>
        <dbReference type="ARBA" id="ARBA00022568"/>
    </source>
</evidence>
<evidence type="ECO:0000256" key="14">
    <source>
        <dbReference type="ARBA" id="ARBA00023065"/>
    </source>
</evidence>
<feature type="transmembrane region" description="Helical" evidence="17">
    <location>
        <begin position="256"/>
        <end position="275"/>
    </location>
</feature>
<keyword evidence="16" id="KW-0739">Sodium transport</keyword>
<evidence type="ECO:0000256" key="4">
    <source>
        <dbReference type="ARBA" id="ARBA00022449"/>
    </source>
</evidence>
<dbReference type="STRING" id="387005.A0A183GYN9"/>
<feature type="transmembrane region" description="Helical" evidence="17">
    <location>
        <begin position="221"/>
        <end position="244"/>
    </location>
</feature>
<dbReference type="Pfam" id="PF01699">
    <property type="entry name" value="Na_Ca_ex"/>
    <property type="match status" value="2"/>
</dbReference>
<name>A0A183GYN9_9BILA</name>
<evidence type="ECO:0000256" key="5">
    <source>
        <dbReference type="ARBA" id="ARBA00022538"/>
    </source>
</evidence>
<evidence type="ECO:0000256" key="1">
    <source>
        <dbReference type="ARBA" id="ARBA00004141"/>
    </source>
</evidence>
<dbReference type="PANTHER" id="PTHR10846:SF72">
    <property type="entry name" value="SODIUM_POTASSIUM_CALCIUM EXCHANGER NCKX30C"/>
    <property type="match status" value="1"/>
</dbReference>
<dbReference type="WBParaSite" id="OFLC_0000034801-mRNA-1">
    <property type="protein sequence ID" value="OFLC_0000034801-mRNA-1"/>
    <property type="gene ID" value="OFLC_0000034801"/>
</dbReference>
<dbReference type="GO" id="GO:0015293">
    <property type="term" value="F:symporter activity"/>
    <property type="evidence" value="ECO:0007669"/>
    <property type="project" value="UniProtKB-KW"/>
</dbReference>
<keyword evidence="5" id="KW-0633">Potassium transport</keyword>
<feature type="transmembrane region" description="Helical" evidence="17">
    <location>
        <begin position="540"/>
        <end position="566"/>
    </location>
</feature>
<feature type="transmembrane region" description="Helical" evidence="17">
    <location>
        <begin position="367"/>
        <end position="383"/>
    </location>
</feature>
<dbReference type="InterPro" id="IPR044880">
    <property type="entry name" value="NCX_ion-bd_dom_sf"/>
</dbReference>
<feature type="transmembrane region" description="Helical" evidence="17">
    <location>
        <begin position="395"/>
        <end position="417"/>
    </location>
</feature>
<evidence type="ECO:0000256" key="11">
    <source>
        <dbReference type="ARBA" id="ARBA00022958"/>
    </source>
</evidence>
<feature type="transmembrane region" description="Helical" evidence="17">
    <location>
        <begin position="469"/>
        <end position="489"/>
    </location>
</feature>
<reference evidence="21" key="1">
    <citation type="submission" date="2016-06" db="UniProtKB">
        <authorList>
            <consortium name="WormBaseParasite"/>
        </authorList>
    </citation>
    <scope>IDENTIFICATION</scope>
</reference>
<comment type="subcellular location">
    <subcellularLocation>
        <location evidence="1">Membrane</location>
        <topology evidence="1">Multi-pass membrane protein</topology>
    </subcellularLocation>
</comment>
<dbReference type="NCBIfam" id="TIGR00367">
    <property type="entry name" value="calcium/sodium antiporter"/>
    <property type="match status" value="1"/>
</dbReference>
<feature type="domain" description="Sodium/calcium exchanger membrane region" evidence="18">
    <location>
        <begin position="396"/>
        <end position="553"/>
    </location>
</feature>
<evidence type="ECO:0000256" key="2">
    <source>
        <dbReference type="ARBA" id="ARBA00005364"/>
    </source>
</evidence>